<feature type="compositionally biased region" description="Polar residues" evidence="1">
    <location>
        <begin position="162"/>
        <end position="187"/>
    </location>
</feature>
<organism evidence="2 3">
    <name type="scientific">Apiospora saccharicola</name>
    <dbReference type="NCBI Taxonomy" id="335842"/>
    <lineage>
        <taxon>Eukaryota</taxon>
        <taxon>Fungi</taxon>
        <taxon>Dikarya</taxon>
        <taxon>Ascomycota</taxon>
        <taxon>Pezizomycotina</taxon>
        <taxon>Sordariomycetes</taxon>
        <taxon>Xylariomycetidae</taxon>
        <taxon>Amphisphaeriales</taxon>
        <taxon>Apiosporaceae</taxon>
        <taxon>Apiospora</taxon>
    </lineage>
</organism>
<proteinExistence type="predicted"/>
<comment type="caution">
    <text evidence="2">The sequence shown here is derived from an EMBL/GenBank/DDBJ whole genome shotgun (WGS) entry which is preliminary data.</text>
</comment>
<feature type="compositionally biased region" description="Polar residues" evidence="1">
    <location>
        <begin position="195"/>
        <end position="208"/>
    </location>
</feature>
<gene>
    <name evidence="2" type="ORF">PG996_002083</name>
</gene>
<feature type="region of interest" description="Disordered" evidence="1">
    <location>
        <begin position="274"/>
        <end position="322"/>
    </location>
</feature>
<sequence length="477" mass="52642">MAQPEDVEILVHINAPSRNSDDVRYRALSSAYLAFQHCTSPSAGELSGSPERRNSVGPVQDGTSIFQPTSQGVSTQEFFPSLRSPQASFYSVIDNANSPTALLHVHRIGAQGGTPQTPHRTIISQASWQTPPSVVQDSHPHVNATTLFASPTRVLEHYLQQFPSSSEASTSQRGSQESSTHSYSVNPDNEKSPTGHRSSVQYDVSHNVRTIPCTPGNAVPPAPSIELGNQLRSGLMQPPWKYGQRTPKGPGALVGSRLDMDSGSVIQGLDIAQATRADSEPPPSKRQRQTQSTDSPQGMLRTSSDIGPQRISHSSDHGRPITFTTQNGYTYDSLELYAPEPPTDNAQLEPNDLITEGLRKLETALQIPKRFRPEQQNRPLRPFERGYWSLDCSDWTPELRSEAWVFLANYIGGGVAGWGIWCRRDADFNTLRVYCWGHVVAHIFLVLYLASRRKILYTTATWTDGDSKVIIVMGQRT</sequence>
<evidence type="ECO:0000313" key="2">
    <source>
        <dbReference type="EMBL" id="KAK8083302.1"/>
    </source>
</evidence>
<feature type="region of interest" description="Disordered" evidence="1">
    <location>
        <begin position="162"/>
        <end position="229"/>
    </location>
</feature>
<protein>
    <submittedName>
        <fullName evidence="2">Uncharacterized protein</fullName>
    </submittedName>
</protein>
<dbReference type="EMBL" id="JAQQWM010000001">
    <property type="protein sequence ID" value="KAK8083302.1"/>
    <property type="molecule type" value="Genomic_DNA"/>
</dbReference>
<name>A0ABR1WJV5_9PEZI</name>
<evidence type="ECO:0000313" key="3">
    <source>
        <dbReference type="Proteomes" id="UP001446871"/>
    </source>
</evidence>
<feature type="compositionally biased region" description="Polar residues" evidence="1">
    <location>
        <begin position="289"/>
        <end position="306"/>
    </location>
</feature>
<dbReference type="Proteomes" id="UP001446871">
    <property type="component" value="Unassembled WGS sequence"/>
</dbReference>
<evidence type="ECO:0000256" key="1">
    <source>
        <dbReference type="SAM" id="MobiDB-lite"/>
    </source>
</evidence>
<reference evidence="2 3" key="1">
    <citation type="submission" date="2023-01" db="EMBL/GenBank/DDBJ databases">
        <title>Analysis of 21 Apiospora genomes using comparative genomics revels a genus with tremendous synthesis potential of carbohydrate active enzymes and secondary metabolites.</title>
        <authorList>
            <person name="Sorensen T."/>
        </authorList>
    </citation>
    <scope>NUCLEOTIDE SEQUENCE [LARGE SCALE GENOMIC DNA]</scope>
    <source>
        <strain evidence="2 3">CBS 83171</strain>
    </source>
</reference>
<accession>A0ABR1WJV5</accession>
<keyword evidence="3" id="KW-1185">Reference proteome</keyword>